<protein>
    <submittedName>
        <fullName evidence="2">Sulfurtransferase</fullName>
    </submittedName>
</protein>
<dbReference type="PANTHER" id="PTHR43031">
    <property type="entry name" value="FAD-DEPENDENT OXIDOREDUCTASE"/>
    <property type="match status" value="1"/>
</dbReference>
<dbReference type="Gene3D" id="3.40.250.10">
    <property type="entry name" value="Rhodanese-like domain"/>
    <property type="match status" value="1"/>
</dbReference>
<gene>
    <name evidence="2" type="ORF">AMJAP_0765</name>
</gene>
<dbReference type="CDD" id="cd00158">
    <property type="entry name" value="RHOD"/>
    <property type="match status" value="1"/>
</dbReference>
<dbReference type="KEGG" id="ajp:AMJAP_0765"/>
<dbReference type="AlphaFoldDB" id="A0A7R6SRL4"/>
<accession>A0A7R6SRL4</accession>
<feature type="domain" description="Rhodanese" evidence="1">
    <location>
        <begin position="30"/>
        <end position="118"/>
    </location>
</feature>
<dbReference type="SMART" id="SM00450">
    <property type="entry name" value="RHOD"/>
    <property type="match status" value="1"/>
</dbReference>
<reference evidence="2 3" key="1">
    <citation type="journal article" date="2008" name="Int. J. Syst. Evol. Microbiol.">
        <title>Amphritea japonica sp. nov. and Amphritea balenae sp. nov., isolated from the sediment adjacent to sperm whale carcasses off Kagoshima, Japan.</title>
        <authorList>
            <person name="Miyazaki M."/>
            <person name="Nogi Y."/>
            <person name="Fujiwara Y."/>
            <person name="Kawato M."/>
            <person name="Nagahama T."/>
            <person name="Kubokawa K."/>
            <person name="Horikoshi K."/>
        </authorList>
    </citation>
    <scope>NUCLEOTIDE SEQUENCE [LARGE SCALE GENOMIC DNA]</scope>
    <source>
        <strain evidence="2 3">ATCC BAA-1530</strain>
    </source>
</reference>
<keyword evidence="2" id="KW-0808">Transferase</keyword>
<proteinExistence type="predicted"/>
<evidence type="ECO:0000313" key="3">
    <source>
        <dbReference type="Proteomes" id="UP000595663"/>
    </source>
</evidence>
<dbReference type="InterPro" id="IPR001763">
    <property type="entry name" value="Rhodanese-like_dom"/>
</dbReference>
<evidence type="ECO:0000259" key="1">
    <source>
        <dbReference type="PROSITE" id="PS50206"/>
    </source>
</evidence>
<dbReference type="EMBL" id="AP014545">
    <property type="protein sequence ID" value="BBB25364.1"/>
    <property type="molecule type" value="Genomic_DNA"/>
</dbReference>
<evidence type="ECO:0000313" key="2">
    <source>
        <dbReference type="EMBL" id="BBB25364.1"/>
    </source>
</evidence>
<dbReference type="Proteomes" id="UP000595663">
    <property type="component" value="Chromosome"/>
</dbReference>
<sequence>MIFDKALPNWLSWLPLGKVPAITPEQAAQSMEQYLFVDVRTQLEYKKNHIPGAISLPLQQLTTPRIRQLPTDKPIVCICLSAHRSKPATRKLIKAGLDTRELEGGMLAWWKFKLPTEASQ</sequence>
<dbReference type="OrthoDB" id="9814704at2"/>
<name>A0A7R6SRL4_9GAMM</name>
<dbReference type="PROSITE" id="PS00380">
    <property type="entry name" value="RHODANESE_1"/>
    <property type="match status" value="1"/>
</dbReference>
<dbReference type="InterPro" id="IPR036873">
    <property type="entry name" value="Rhodanese-like_dom_sf"/>
</dbReference>
<dbReference type="Pfam" id="PF00581">
    <property type="entry name" value="Rhodanese"/>
    <property type="match status" value="1"/>
</dbReference>
<dbReference type="PROSITE" id="PS50206">
    <property type="entry name" value="RHODANESE_3"/>
    <property type="match status" value="1"/>
</dbReference>
<dbReference type="GO" id="GO:0004792">
    <property type="term" value="F:thiosulfate-cyanide sulfurtransferase activity"/>
    <property type="evidence" value="ECO:0007669"/>
    <property type="project" value="InterPro"/>
</dbReference>
<organism evidence="2 3">
    <name type="scientific">Amphritea japonica ATCC BAA-1530</name>
    <dbReference type="NCBI Taxonomy" id="1278309"/>
    <lineage>
        <taxon>Bacteria</taxon>
        <taxon>Pseudomonadati</taxon>
        <taxon>Pseudomonadota</taxon>
        <taxon>Gammaproteobacteria</taxon>
        <taxon>Oceanospirillales</taxon>
        <taxon>Oceanospirillaceae</taxon>
        <taxon>Amphritea</taxon>
    </lineage>
</organism>
<dbReference type="InterPro" id="IPR001307">
    <property type="entry name" value="Thiosulphate_STrfase_CS"/>
</dbReference>
<dbReference type="SUPFAM" id="SSF52821">
    <property type="entry name" value="Rhodanese/Cell cycle control phosphatase"/>
    <property type="match status" value="1"/>
</dbReference>
<dbReference type="InterPro" id="IPR050229">
    <property type="entry name" value="GlpE_sulfurtransferase"/>
</dbReference>
<dbReference type="PANTHER" id="PTHR43031:SF1">
    <property type="entry name" value="PYRIDINE NUCLEOTIDE-DISULPHIDE OXIDOREDUCTASE"/>
    <property type="match status" value="1"/>
</dbReference>
<keyword evidence="3" id="KW-1185">Reference proteome</keyword>
<dbReference type="RefSeq" id="WP_019622483.1">
    <property type="nucleotide sequence ID" value="NZ_AP014545.1"/>
</dbReference>